<evidence type="ECO:0000313" key="2">
    <source>
        <dbReference type="RefSeq" id="XP_030979918.1"/>
    </source>
</evidence>
<name>A0A6P8AYC1_PYRGI</name>
<gene>
    <name evidence="2" type="ORF">PgNI_10320</name>
</gene>
<evidence type="ECO:0000313" key="1">
    <source>
        <dbReference type="Proteomes" id="UP000515153"/>
    </source>
</evidence>
<proteinExistence type="predicted"/>
<dbReference type="GeneID" id="41965201"/>
<keyword evidence="1" id="KW-1185">Reference proteome</keyword>
<dbReference type="KEGG" id="pgri:PgNI_10320"/>
<reference evidence="2" key="3">
    <citation type="submission" date="2025-08" db="UniProtKB">
        <authorList>
            <consortium name="RefSeq"/>
        </authorList>
    </citation>
    <scope>IDENTIFICATION</scope>
    <source>
        <strain evidence="2">NI907</strain>
    </source>
</reference>
<dbReference type="Proteomes" id="UP000515153">
    <property type="component" value="Chromosome VII"/>
</dbReference>
<protein>
    <submittedName>
        <fullName evidence="2">Uncharacterized protein</fullName>
    </submittedName>
</protein>
<accession>A0A6P8AYC1</accession>
<sequence>MRPFCDSTGKCGFILGGKVDYDISQNIHFVRFETFGRYALDSRVAFLCIAISRQMINLDQAGQFTETSPEAYGTGLGGLSIRKEYITRNSSQDMLAADDGYIGGHGTLSDDQATFPIVAGDQAVYSRN</sequence>
<dbReference type="RefSeq" id="XP_030979918.1">
    <property type="nucleotide sequence ID" value="XM_031130293.1"/>
</dbReference>
<organism evidence="1 2">
    <name type="scientific">Pyricularia grisea</name>
    <name type="common">Crabgrass-specific blast fungus</name>
    <name type="synonym">Magnaporthe grisea</name>
    <dbReference type="NCBI Taxonomy" id="148305"/>
    <lineage>
        <taxon>Eukaryota</taxon>
        <taxon>Fungi</taxon>
        <taxon>Dikarya</taxon>
        <taxon>Ascomycota</taxon>
        <taxon>Pezizomycotina</taxon>
        <taxon>Sordariomycetes</taxon>
        <taxon>Sordariomycetidae</taxon>
        <taxon>Magnaporthales</taxon>
        <taxon>Pyriculariaceae</taxon>
        <taxon>Pyricularia</taxon>
    </lineage>
</organism>
<dbReference type="AlphaFoldDB" id="A0A6P8AYC1"/>
<reference evidence="1 2" key="1">
    <citation type="journal article" date="2019" name="Mol. Biol. Evol.">
        <title>Blast fungal genomes show frequent chromosomal changes, gene gains and losses, and effector gene turnover.</title>
        <authorList>
            <person name="Gomez Luciano L.B."/>
            <person name="Jason Tsai I."/>
            <person name="Chuma I."/>
            <person name="Tosa Y."/>
            <person name="Chen Y.H."/>
            <person name="Li J.Y."/>
            <person name="Li M.Y."/>
            <person name="Jade Lu M.Y."/>
            <person name="Nakayashiki H."/>
            <person name="Li W.H."/>
        </authorList>
    </citation>
    <scope>NUCLEOTIDE SEQUENCE [LARGE SCALE GENOMIC DNA]</scope>
    <source>
        <strain evidence="1 2">NI907</strain>
    </source>
</reference>
<reference evidence="2" key="2">
    <citation type="submission" date="2019-10" db="EMBL/GenBank/DDBJ databases">
        <authorList>
            <consortium name="NCBI Genome Project"/>
        </authorList>
    </citation>
    <scope>NUCLEOTIDE SEQUENCE</scope>
    <source>
        <strain evidence="2">NI907</strain>
    </source>
</reference>